<dbReference type="AlphaFoldDB" id="A0A3A8KYG7"/>
<keyword evidence="3" id="KW-1185">Reference proteome</keyword>
<dbReference type="OrthoDB" id="5486007at2"/>
<proteinExistence type="predicted"/>
<dbReference type="Proteomes" id="UP000268313">
    <property type="component" value="Unassembled WGS sequence"/>
</dbReference>
<dbReference type="SUPFAM" id="SSF56436">
    <property type="entry name" value="C-type lectin-like"/>
    <property type="match status" value="1"/>
</dbReference>
<dbReference type="InterPro" id="IPR005532">
    <property type="entry name" value="SUMF_dom"/>
</dbReference>
<gene>
    <name evidence="2" type="ORF">D7X32_01995</name>
</gene>
<evidence type="ECO:0000313" key="3">
    <source>
        <dbReference type="Proteomes" id="UP000268313"/>
    </source>
</evidence>
<reference evidence="3" key="1">
    <citation type="submission" date="2018-09" db="EMBL/GenBank/DDBJ databases">
        <authorList>
            <person name="Livingstone P.G."/>
            <person name="Whitworth D.E."/>
        </authorList>
    </citation>
    <scope>NUCLEOTIDE SEQUENCE [LARGE SCALE GENOMIC DNA]</scope>
    <source>
        <strain evidence="3">CA043D</strain>
    </source>
</reference>
<accession>A0A3A8KYG7</accession>
<dbReference type="Gene3D" id="3.90.1580.10">
    <property type="entry name" value="paralog of FGE (formylglycine-generating enzyme)"/>
    <property type="match status" value="1"/>
</dbReference>
<protein>
    <recommendedName>
        <fullName evidence="1">Sulfatase-modifying factor enzyme-like domain-containing protein</fullName>
    </recommendedName>
</protein>
<dbReference type="EMBL" id="RAWE01000004">
    <property type="protein sequence ID" value="RKH07362.1"/>
    <property type="molecule type" value="Genomic_DNA"/>
</dbReference>
<dbReference type="Pfam" id="PF03781">
    <property type="entry name" value="FGE-sulfatase"/>
    <property type="match status" value="1"/>
</dbReference>
<sequence>MHSPTLVARPEVSFEMLDRVLEAMGWFLQSESQTPPLLPGEPELAVYVHRGTDSAIHYTFNPVLRLRVLEFSGRNAVGEWAAVRKVVPVMEAPALAALLTSSETREVLLGLLATEALRERASLERVAALRFHPEFSVSRTAERVLASLVPDGTEEAFEQLKAEKAAHPDRSVLFAHLPGEEQRRQVLRWLIHDYAASNPDIDAVLNSALVDADAEVRVTAVMAAARLQARAVLPALRTARMPTSTREGADPRDRQFYSNLRDLVAQVLSGRPLPPEGSSKRERMAPLLRALSGPADVRDDPTLLLHALTTPVDPGPRPGALPEALVEREGTYRLRRSGLEARWVPPVEHWLGTGPTLRRVTSAGYFVARVPVSRAAAAWALAASQGPVGSAGPDAEEPLPCTRTEAEQVCSALSRIEGVALRLPSSEEWEMAARGPDGRLFPWGNSMRDDGASRASPWGVEKLVASLPQWAHGGLLCGGREQPLCSSRREVASEDAVTIGALRWMVGGSPSQGAVSPREANSNS</sequence>
<dbReference type="InterPro" id="IPR016187">
    <property type="entry name" value="CTDL_fold"/>
</dbReference>
<dbReference type="InterPro" id="IPR042095">
    <property type="entry name" value="SUMF_sf"/>
</dbReference>
<evidence type="ECO:0000313" key="2">
    <source>
        <dbReference type="EMBL" id="RKH07362.1"/>
    </source>
</evidence>
<feature type="domain" description="Sulfatase-modifying factor enzyme-like" evidence="1">
    <location>
        <begin position="403"/>
        <end position="456"/>
    </location>
</feature>
<name>A0A3A8KYG7_9BACT</name>
<dbReference type="RefSeq" id="WP_120600787.1">
    <property type="nucleotide sequence ID" value="NZ_RAWE01000004.1"/>
</dbReference>
<comment type="caution">
    <text evidence="2">The sequence shown here is derived from an EMBL/GenBank/DDBJ whole genome shotgun (WGS) entry which is preliminary data.</text>
</comment>
<organism evidence="2 3">
    <name type="scientific">Corallococcus carmarthensis</name>
    <dbReference type="NCBI Taxonomy" id="2316728"/>
    <lineage>
        <taxon>Bacteria</taxon>
        <taxon>Pseudomonadati</taxon>
        <taxon>Myxococcota</taxon>
        <taxon>Myxococcia</taxon>
        <taxon>Myxococcales</taxon>
        <taxon>Cystobacterineae</taxon>
        <taxon>Myxococcaceae</taxon>
        <taxon>Corallococcus</taxon>
    </lineage>
</organism>
<evidence type="ECO:0000259" key="1">
    <source>
        <dbReference type="Pfam" id="PF03781"/>
    </source>
</evidence>